<name>A0ABV4XP82_9CYAN</name>
<dbReference type="Gene3D" id="1.10.10.60">
    <property type="entry name" value="Homeodomain-like"/>
    <property type="match status" value="2"/>
</dbReference>
<dbReference type="SMART" id="SM00342">
    <property type="entry name" value="HTH_ARAC"/>
    <property type="match status" value="1"/>
</dbReference>
<accession>A0ABV4XP82</accession>
<evidence type="ECO:0000256" key="3">
    <source>
        <dbReference type="ARBA" id="ARBA00023163"/>
    </source>
</evidence>
<keyword evidence="3" id="KW-0804">Transcription</keyword>
<comment type="caution">
    <text evidence="5">The sequence shown here is derived from an EMBL/GenBank/DDBJ whole genome shotgun (WGS) entry which is preliminary data.</text>
</comment>
<proteinExistence type="predicted"/>
<dbReference type="SUPFAM" id="SSF46689">
    <property type="entry name" value="Homeodomain-like"/>
    <property type="match status" value="2"/>
</dbReference>
<evidence type="ECO:0000313" key="5">
    <source>
        <dbReference type="EMBL" id="MFB2893512.1"/>
    </source>
</evidence>
<keyword evidence="1" id="KW-0805">Transcription regulation</keyword>
<evidence type="ECO:0000313" key="6">
    <source>
        <dbReference type="Proteomes" id="UP001576784"/>
    </source>
</evidence>
<dbReference type="EMBL" id="JBHFNR010000076">
    <property type="protein sequence ID" value="MFB2893512.1"/>
    <property type="molecule type" value="Genomic_DNA"/>
</dbReference>
<dbReference type="PANTHER" id="PTHR46796:SF6">
    <property type="entry name" value="ARAC SUBFAMILY"/>
    <property type="match status" value="1"/>
</dbReference>
<keyword evidence="2" id="KW-0238">DNA-binding</keyword>
<dbReference type="InterPro" id="IPR018062">
    <property type="entry name" value="HTH_AraC-typ_CS"/>
</dbReference>
<dbReference type="InterPro" id="IPR020449">
    <property type="entry name" value="Tscrpt_reg_AraC-type_HTH"/>
</dbReference>
<dbReference type="PANTHER" id="PTHR46796">
    <property type="entry name" value="HTH-TYPE TRANSCRIPTIONAL ACTIVATOR RHAS-RELATED"/>
    <property type="match status" value="1"/>
</dbReference>
<protein>
    <submittedName>
        <fullName evidence="5">Helix-turn-helix domain-containing protein</fullName>
    </submittedName>
</protein>
<dbReference type="InterPro" id="IPR009057">
    <property type="entry name" value="Homeodomain-like_sf"/>
</dbReference>
<dbReference type="PROSITE" id="PS01124">
    <property type="entry name" value="HTH_ARAC_FAMILY_2"/>
    <property type="match status" value="1"/>
</dbReference>
<reference evidence="5 6" key="1">
    <citation type="submission" date="2024-09" db="EMBL/GenBank/DDBJ databases">
        <title>Floridaenema gen nov. (Aerosakkonemataceae, Aerosakkonematales ord. nov., Cyanobacteria) from benthic tropical and subtropical fresh waters, with the description of four new species.</title>
        <authorList>
            <person name="Moretto J.A."/>
            <person name="Berthold D.E."/>
            <person name="Lefler F.W."/>
            <person name="Huang I.-S."/>
            <person name="Laughinghouse H. IV."/>
        </authorList>
    </citation>
    <scope>NUCLEOTIDE SEQUENCE [LARGE SCALE GENOMIC DNA]</scope>
    <source>
        <strain evidence="5 6">BLCC-F50</strain>
    </source>
</reference>
<dbReference type="InterPro" id="IPR050204">
    <property type="entry name" value="AraC_XylS_family_regulators"/>
</dbReference>
<dbReference type="PROSITE" id="PS00041">
    <property type="entry name" value="HTH_ARAC_FAMILY_1"/>
    <property type="match status" value="1"/>
</dbReference>
<evidence type="ECO:0000259" key="4">
    <source>
        <dbReference type="PROSITE" id="PS01124"/>
    </source>
</evidence>
<dbReference type="RefSeq" id="WP_413263172.1">
    <property type="nucleotide sequence ID" value="NZ_JBHFNR010000076.1"/>
</dbReference>
<sequence>MILEQPLNIDLKKQADLLQLVPRLPLLTSEEAQWKNILVQHHRQPAWEMPENHANQHVVVVHYEREETTQVDRMINETRQKEILEYGSCVIVPANVTHQSTWNRETEFTLLILEPDYLAQIAYEKVNSDRVELIPQFAKHDPVISSIGFTLKTELETDGMGAKLYAESATTFLAAHLLRHYCIHPQSLKTYPNGLPKYKLKQTIEYIEQHLGEEISLEAIANHLNMSQYYFCHLFKQSMGVSPYQYVLRHRIDKAKQLLKQRKLTITDVALECGFANQTHFTKHFRKLTGTTPRAYREQ</sequence>
<keyword evidence="6" id="KW-1185">Reference proteome</keyword>
<organism evidence="5 6">
    <name type="scientific">Floridaenema flaviceps BLCC-F50</name>
    <dbReference type="NCBI Taxonomy" id="3153642"/>
    <lineage>
        <taxon>Bacteria</taxon>
        <taxon>Bacillati</taxon>
        <taxon>Cyanobacteriota</taxon>
        <taxon>Cyanophyceae</taxon>
        <taxon>Oscillatoriophycideae</taxon>
        <taxon>Aerosakkonematales</taxon>
        <taxon>Aerosakkonemataceae</taxon>
        <taxon>Floridanema</taxon>
        <taxon>Floridanema flaviceps</taxon>
    </lineage>
</organism>
<feature type="domain" description="HTH araC/xylS-type" evidence="4">
    <location>
        <begin position="201"/>
        <end position="299"/>
    </location>
</feature>
<dbReference type="PRINTS" id="PR00032">
    <property type="entry name" value="HTHARAC"/>
</dbReference>
<evidence type="ECO:0000256" key="2">
    <source>
        <dbReference type="ARBA" id="ARBA00023125"/>
    </source>
</evidence>
<dbReference type="InterPro" id="IPR018060">
    <property type="entry name" value="HTH_AraC"/>
</dbReference>
<gene>
    <name evidence="5" type="ORF">ACE1CI_11420</name>
</gene>
<dbReference type="Pfam" id="PF12833">
    <property type="entry name" value="HTH_18"/>
    <property type="match status" value="1"/>
</dbReference>
<dbReference type="Proteomes" id="UP001576784">
    <property type="component" value="Unassembled WGS sequence"/>
</dbReference>
<evidence type="ECO:0000256" key="1">
    <source>
        <dbReference type="ARBA" id="ARBA00023015"/>
    </source>
</evidence>